<evidence type="ECO:0008006" key="3">
    <source>
        <dbReference type="Google" id="ProtNLM"/>
    </source>
</evidence>
<protein>
    <recommendedName>
        <fullName evidence="3">F-box domain-containing protein</fullName>
    </recommendedName>
</protein>
<gene>
    <name evidence="1" type="ORF">D9756_010101</name>
</gene>
<dbReference type="EMBL" id="JAACJO010000031">
    <property type="protein sequence ID" value="KAF5346501.1"/>
    <property type="molecule type" value="Genomic_DNA"/>
</dbReference>
<dbReference type="Proteomes" id="UP000559027">
    <property type="component" value="Unassembled WGS sequence"/>
</dbReference>
<dbReference type="InterPro" id="IPR032675">
    <property type="entry name" value="LRR_dom_sf"/>
</dbReference>
<evidence type="ECO:0000313" key="2">
    <source>
        <dbReference type="Proteomes" id="UP000559027"/>
    </source>
</evidence>
<comment type="caution">
    <text evidence="1">The sequence shown here is derived from an EMBL/GenBank/DDBJ whole genome shotgun (WGS) entry which is preliminary data.</text>
</comment>
<accession>A0A8H5CSZ3</accession>
<name>A0A8H5CSZ3_9AGAR</name>
<keyword evidence="2" id="KW-1185">Reference proteome</keyword>
<reference evidence="1 2" key="1">
    <citation type="journal article" date="2020" name="ISME J.">
        <title>Uncovering the hidden diversity of litter-decomposition mechanisms in mushroom-forming fungi.</title>
        <authorList>
            <person name="Floudas D."/>
            <person name="Bentzer J."/>
            <person name="Ahren D."/>
            <person name="Johansson T."/>
            <person name="Persson P."/>
            <person name="Tunlid A."/>
        </authorList>
    </citation>
    <scope>NUCLEOTIDE SEQUENCE [LARGE SCALE GENOMIC DNA]</scope>
    <source>
        <strain evidence="1 2">CBS 146.42</strain>
    </source>
</reference>
<sequence>MRVDPSLSPFPYIWGKQGAGNMIYNIGDADSLYLTVRSADFVEKWKLFVNRSGTLPLRIHLSFDISPHKISSIPYFALSPFLGSSQRWEHVTISNLMVMHAQLQFKAVRRKLGLLRSVTLNFEETTFNPSYYNTFNIFEEAPNLTTILLHNPSPQRRRSRVQFPWNQLTTYKEAGVDMGTFPIVLGLSPHLETLHYQGRNFVRHPADFTHHTHLRHLFVHAGSIRVFLEQLERLTIPSLETLSVIVPEHQQSTFSTSAVTHFLIRSCCSLRTLVIRLGREAIQRDLLNLFLLTPDLELLELGSCHTPFLQDMVLQKLVYDKNSPTLLPRLRSLTLSYHEDPELDDIALITRIFSSRQELTANFDSSLGQLRAVLDHVRIVASDMYTRLRIMCHLGYWEDPLLTFDSSIQSLPGIMASNIDVADHIFALIEQAEERYDIDGALPISPAHDSFDQVISIEVLEDLGVFHLAKSHFIKMRWILGCKSDIPFVPPIPDENTLIEIWTHVANRDAKVLDTMLGYEAHQEREDDLIRVNFQNNRYNVWQVALIFEFDKLN</sequence>
<evidence type="ECO:0000313" key="1">
    <source>
        <dbReference type="EMBL" id="KAF5346501.1"/>
    </source>
</evidence>
<dbReference type="AlphaFoldDB" id="A0A8H5CSZ3"/>
<organism evidence="1 2">
    <name type="scientific">Leucocoprinus leucothites</name>
    <dbReference type="NCBI Taxonomy" id="201217"/>
    <lineage>
        <taxon>Eukaryota</taxon>
        <taxon>Fungi</taxon>
        <taxon>Dikarya</taxon>
        <taxon>Basidiomycota</taxon>
        <taxon>Agaricomycotina</taxon>
        <taxon>Agaricomycetes</taxon>
        <taxon>Agaricomycetidae</taxon>
        <taxon>Agaricales</taxon>
        <taxon>Agaricineae</taxon>
        <taxon>Agaricaceae</taxon>
        <taxon>Leucocoprinus</taxon>
    </lineage>
</organism>
<dbReference type="Gene3D" id="3.80.10.10">
    <property type="entry name" value="Ribonuclease Inhibitor"/>
    <property type="match status" value="1"/>
</dbReference>
<dbReference type="OrthoDB" id="3270987at2759"/>
<proteinExistence type="predicted"/>
<dbReference type="SUPFAM" id="SSF52047">
    <property type="entry name" value="RNI-like"/>
    <property type="match status" value="1"/>
</dbReference>